<reference evidence="3" key="2">
    <citation type="journal article" date="2023" name="Biology">
        <title>Prokaryotic Life Associated with Coal-Fire Gas Vents Revealed by Metagenomics.</title>
        <authorList>
            <person name="Kadnikov V.V."/>
            <person name="Mardanov A.V."/>
            <person name="Beletsky A.V."/>
            <person name="Karnachuk O.V."/>
            <person name="Ravin N.V."/>
        </authorList>
    </citation>
    <scope>NUCLEOTIDE SEQUENCE</scope>
    <source>
        <strain evidence="3">Bu02</strain>
    </source>
</reference>
<feature type="domain" description="SLH" evidence="2">
    <location>
        <begin position="416"/>
        <end position="472"/>
    </location>
</feature>
<dbReference type="KEGG" id="fcz:IMF26_09060"/>
<accession>A0AAT9LAV8</accession>
<proteinExistence type="predicted"/>
<dbReference type="Gene3D" id="2.60.40.4070">
    <property type="match status" value="1"/>
</dbReference>
<dbReference type="InterPro" id="IPR051465">
    <property type="entry name" value="Cell_Envelope_Struct_Comp"/>
</dbReference>
<feature type="domain" description="SLH" evidence="2">
    <location>
        <begin position="349"/>
        <end position="413"/>
    </location>
</feature>
<dbReference type="EMBL" id="CP062796">
    <property type="protein sequence ID" value="QUL98179.1"/>
    <property type="molecule type" value="Genomic_DNA"/>
</dbReference>
<protein>
    <submittedName>
        <fullName evidence="3">S-layer homology domain-containing protein</fullName>
    </submittedName>
</protein>
<evidence type="ECO:0000313" key="3">
    <source>
        <dbReference type="EMBL" id="QUL98179.1"/>
    </source>
</evidence>
<sequence>MNHPWYICNIRQPRLAGILKLLVAATLLLTFSLLTFPLPAEAARQESLVVTAPPQVREGETFTVKVSEKSTEKPVEGAAVYLLDRYEPLGTGADKKSQDPSIQGTLLGNTDKEGILTVSVKKQGKYFIKAMKENGNTQEGYVPAFTTLTVVATPGSISFYVDKPVYRRGETVTLSLYNGSDETVILSNSAPWVITRPGDQDVFNPVAGTVIVEVKPKETKTWTWDQKDSSGNQARPGVYLARIKTSSGDLWAHFAISGLKHEKQHRNEAPPLPKVKPFKDVTGEVTWGDPQILRLYEKGIVKGVSKDTFDPDGTLTRAQFLALLLRAAGMEPSDTETQDNPELGQPAQTEKPFADVSPEHWAYRYIVRAKEAGIISDEEYPEGFEPDKPINRLEICVMATRAIGLANDAEGTTGDNLAFRDREEINFRYRGYVQTAVEWGIVNGYDDGTFRPAQNATRREACVIIYRILEDK</sequence>
<dbReference type="InterPro" id="IPR001119">
    <property type="entry name" value="SLH_dom"/>
</dbReference>
<dbReference type="Pfam" id="PF00395">
    <property type="entry name" value="SLH"/>
    <property type="match status" value="3"/>
</dbReference>
<evidence type="ECO:0000256" key="1">
    <source>
        <dbReference type="SAM" id="MobiDB-lite"/>
    </source>
</evidence>
<evidence type="ECO:0000259" key="2">
    <source>
        <dbReference type="PROSITE" id="PS51272"/>
    </source>
</evidence>
<organism evidence="3">
    <name type="scientific">Candidatus Fermentithermobacillus carboniphilus</name>
    <dbReference type="NCBI Taxonomy" id="3085328"/>
    <lineage>
        <taxon>Bacteria</taxon>
        <taxon>Bacillati</taxon>
        <taxon>Bacillota</taxon>
        <taxon>Candidatus Fermentithermobacillia</taxon>
        <taxon>Candidatus Fermentithermobacillales</taxon>
        <taxon>Candidatus Fermentithermobacillaceae</taxon>
        <taxon>Candidatus Fermentithermobacillus</taxon>
    </lineage>
</organism>
<name>A0AAT9LAV8_9FIRM</name>
<reference evidence="3" key="1">
    <citation type="submission" date="2020-10" db="EMBL/GenBank/DDBJ databases">
        <authorList>
            <person name="Kadnikov V."/>
            <person name="Beletsky A.V."/>
            <person name="Mardanov A.V."/>
            <person name="Karnachuk O.V."/>
            <person name="Ravin N.V."/>
        </authorList>
    </citation>
    <scope>NUCLEOTIDE SEQUENCE</scope>
    <source>
        <strain evidence="3">Bu02</strain>
    </source>
</reference>
<feature type="region of interest" description="Disordered" evidence="1">
    <location>
        <begin position="331"/>
        <end position="351"/>
    </location>
</feature>
<dbReference type="PANTHER" id="PTHR43308">
    <property type="entry name" value="OUTER MEMBRANE PROTEIN ALPHA-RELATED"/>
    <property type="match status" value="1"/>
</dbReference>
<dbReference type="PROSITE" id="PS51272">
    <property type="entry name" value="SLH"/>
    <property type="match status" value="3"/>
</dbReference>
<feature type="domain" description="SLH" evidence="2">
    <location>
        <begin position="275"/>
        <end position="338"/>
    </location>
</feature>
<dbReference type="AlphaFoldDB" id="A0AAT9LAV8"/>
<gene>
    <name evidence="3" type="ORF">IMF26_09060</name>
</gene>